<dbReference type="HOGENOM" id="CLU_1138684_0_0_1"/>
<dbReference type="Proteomes" id="UP000039046">
    <property type="component" value="Unassembled WGS sequence"/>
</dbReference>
<dbReference type="AlphaFoldDB" id="A0A0A1TN37"/>
<keyword evidence="1" id="KW-0812">Transmembrane</keyword>
<evidence type="ECO:0000256" key="1">
    <source>
        <dbReference type="SAM" id="Phobius"/>
    </source>
</evidence>
<dbReference type="EMBL" id="CDHN01000005">
    <property type="protein sequence ID" value="CEJ92730.1"/>
    <property type="molecule type" value="Genomic_DNA"/>
</dbReference>
<accession>A0A0A1TN37</accession>
<gene>
    <name evidence="2" type="ORF">VHEMI08363</name>
</gene>
<feature type="transmembrane region" description="Helical" evidence="1">
    <location>
        <begin position="121"/>
        <end position="145"/>
    </location>
</feature>
<sequence length="244" mass="27016">MTPEGYRQSQKATEMVLRHWSIGLSDCEAACVLDYMTRKQYNEIDCGTGIRTACCRISSIAAKVQSNADIYTCPCEPGSPTGLWKAVENCDAMRETGHMGGNKVIKQARSIAPRETAGPSVIGASLGAVLFVLILCISICIWWSYRRNRKEEMREDRARDLAAVTSPMEVPPTNSLTAIQAPPRHYARKAAAASQPRHPERFPRPHNEIRGYYESGVSVAENASNRREPNGIELQAVRQLPKLA</sequence>
<keyword evidence="1" id="KW-0472">Membrane</keyword>
<name>A0A0A1TN37_9HYPO</name>
<keyword evidence="1" id="KW-1133">Transmembrane helix</keyword>
<keyword evidence="3" id="KW-1185">Reference proteome</keyword>
<protein>
    <submittedName>
        <fullName evidence="2">Uncharacterized protein</fullName>
    </submittedName>
</protein>
<proteinExistence type="predicted"/>
<reference evidence="2 3" key="1">
    <citation type="journal article" date="2015" name="Genome Announc.">
        <title>Draft Genome Sequence and Gene Annotation of the Entomopathogenic Fungus Verticillium hemipterigenum.</title>
        <authorList>
            <person name="Horn F."/>
            <person name="Habel A."/>
            <person name="Scharf D.H."/>
            <person name="Dworschak J."/>
            <person name="Brakhage A.A."/>
            <person name="Guthke R."/>
            <person name="Hertweck C."/>
            <person name="Linde J."/>
        </authorList>
    </citation>
    <scope>NUCLEOTIDE SEQUENCE [LARGE SCALE GENOMIC DNA]</scope>
</reference>
<evidence type="ECO:0000313" key="3">
    <source>
        <dbReference type="Proteomes" id="UP000039046"/>
    </source>
</evidence>
<organism evidence="2 3">
    <name type="scientific">[Torrubiella] hemipterigena</name>
    <dbReference type="NCBI Taxonomy" id="1531966"/>
    <lineage>
        <taxon>Eukaryota</taxon>
        <taxon>Fungi</taxon>
        <taxon>Dikarya</taxon>
        <taxon>Ascomycota</taxon>
        <taxon>Pezizomycotina</taxon>
        <taxon>Sordariomycetes</taxon>
        <taxon>Hypocreomycetidae</taxon>
        <taxon>Hypocreales</taxon>
        <taxon>Clavicipitaceae</taxon>
        <taxon>Clavicipitaceae incertae sedis</taxon>
        <taxon>'Torrubiella' clade</taxon>
    </lineage>
</organism>
<evidence type="ECO:0000313" key="2">
    <source>
        <dbReference type="EMBL" id="CEJ92730.1"/>
    </source>
</evidence>